<sequence length="246" mass="28233">MGRCKYYLTYIARNTVYLIRSPDCNQTQAPACWSVKICDRTHDVKMGLLNPLTNSELKLVPGNFPLVLDLNNFQVIQLGHVYIAEHVLRIDHSLEPQTREYREKVVYLQSNTDRDDFTVLASVLNTGRLAFLRSSEKDWTVLDFRVQNIITFNGEFYALVRKGRTIVIDQSLNVSSLEPAESFSGTMFLVECVDNLLAVEMLFDTDVESTMSYGRFEGEKVVGFKVFKMNEEEQRWDEMGSLGIES</sequence>
<dbReference type="Pfam" id="PF03478">
    <property type="entry name" value="Beta-prop_KIB1-4"/>
    <property type="match status" value="1"/>
</dbReference>
<keyword evidence="3" id="KW-1185">Reference proteome</keyword>
<dbReference type="InterPro" id="IPR005174">
    <property type="entry name" value="KIB1-4_b-propeller"/>
</dbReference>
<reference evidence="2 3" key="1">
    <citation type="journal article" date="2024" name="G3 (Bethesda)">
        <title>Genome assembly of Hibiscus sabdariffa L. provides insights into metabolisms of medicinal natural products.</title>
        <authorList>
            <person name="Kim T."/>
        </authorList>
    </citation>
    <scope>NUCLEOTIDE SEQUENCE [LARGE SCALE GENOMIC DNA]</scope>
    <source>
        <strain evidence="2">TK-2024</strain>
        <tissue evidence="2">Old leaves</tissue>
    </source>
</reference>
<dbReference type="EMBL" id="JBBPBM010000045">
    <property type="protein sequence ID" value="KAK8522250.1"/>
    <property type="molecule type" value="Genomic_DNA"/>
</dbReference>
<evidence type="ECO:0000313" key="3">
    <source>
        <dbReference type="Proteomes" id="UP001472677"/>
    </source>
</evidence>
<proteinExistence type="predicted"/>
<evidence type="ECO:0000259" key="1">
    <source>
        <dbReference type="Pfam" id="PF03478"/>
    </source>
</evidence>
<feature type="domain" description="KIB1-4 beta-propeller" evidence="1">
    <location>
        <begin position="14"/>
        <end position="243"/>
    </location>
</feature>
<name>A0ABR2CR48_9ROSI</name>
<organism evidence="2 3">
    <name type="scientific">Hibiscus sabdariffa</name>
    <name type="common">roselle</name>
    <dbReference type="NCBI Taxonomy" id="183260"/>
    <lineage>
        <taxon>Eukaryota</taxon>
        <taxon>Viridiplantae</taxon>
        <taxon>Streptophyta</taxon>
        <taxon>Embryophyta</taxon>
        <taxon>Tracheophyta</taxon>
        <taxon>Spermatophyta</taxon>
        <taxon>Magnoliopsida</taxon>
        <taxon>eudicotyledons</taxon>
        <taxon>Gunneridae</taxon>
        <taxon>Pentapetalae</taxon>
        <taxon>rosids</taxon>
        <taxon>malvids</taxon>
        <taxon>Malvales</taxon>
        <taxon>Malvaceae</taxon>
        <taxon>Malvoideae</taxon>
        <taxon>Hibiscus</taxon>
    </lineage>
</organism>
<dbReference type="PANTHER" id="PTHR47123:SF9">
    <property type="entry name" value="F-BOX PROTEIN SKIP23-LIKE"/>
    <property type="match status" value="1"/>
</dbReference>
<dbReference type="PANTHER" id="PTHR47123">
    <property type="entry name" value="F-BOX PROTEIN SKIP23"/>
    <property type="match status" value="1"/>
</dbReference>
<gene>
    <name evidence="2" type="ORF">V6N12_055968</name>
</gene>
<evidence type="ECO:0000313" key="2">
    <source>
        <dbReference type="EMBL" id="KAK8522250.1"/>
    </source>
</evidence>
<protein>
    <recommendedName>
        <fullName evidence="1">KIB1-4 beta-propeller domain-containing protein</fullName>
    </recommendedName>
</protein>
<comment type="caution">
    <text evidence="2">The sequence shown here is derived from an EMBL/GenBank/DDBJ whole genome shotgun (WGS) entry which is preliminary data.</text>
</comment>
<accession>A0ABR2CR48</accession>
<dbReference type="InterPro" id="IPR051304">
    <property type="entry name" value="SCF_F-box_domain"/>
</dbReference>
<dbReference type="Proteomes" id="UP001472677">
    <property type="component" value="Unassembled WGS sequence"/>
</dbReference>